<organism evidence="1 2">
    <name type="scientific">Methanococcus maripaludis</name>
    <name type="common">Methanococcus deltae</name>
    <dbReference type="NCBI Taxonomy" id="39152"/>
    <lineage>
        <taxon>Archaea</taxon>
        <taxon>Methanobacteriati</taxon>
        <taxon>Methanobacteriota</taxon>
        <taxon>Methanomada group</taxon>
        <taxon>Methanococci</taxon>
        <taxon>Methanococcales</taxon>
        <taxon>Methanococcaceae</taxon>
        <taxon>Methanococcus</taxon>
    </lineage>
</organism>
<dbReference type="EMBL" id="CP026606">
    <property type="protein sequence ID" value="AVB76135.1"/>
    <property type="molecule type" value="Genomic_DNA"/>
</dbReference>
<evidence type="ECO:0000313" key="1">
    <source>
        <dbReference type="EMBL" id="AVB76135.1"/>
    </source>
</evidence>
<gene>
    <name evidence="1" type="ORF">MMJJ_07240</name>
</gene>
<name>A0A2L1C9V0_METMI</name>
<dbReference type="KEGG" id="mmad:MMJJ_07240"/>
<accession>A0A2L1C9V0</accession>
<evidence type="ECO:0000313" key="2">
    <source>
        <dbReference type="Proteomes" id="UP000239462"/>
    </source>
</evidence>
<reference evidence="2" key="1">
    <citation type="journal article" date="2018" name="Genome Announc.">
        <title>Complete Genome Sequence of the Methanococcus maripaludis Type Strain JJ (DSM 2067), a Model for Selenoprotein Synthesis in Archaea.</title>
        <authorList>
            <person name="Poehlein A."/>
            <person name="Heym D."/>
            <person name="Quitzke V."/>
            <person name="Fersch J."/>
            <person name="Daniel R."/>
            <person name="Rother M."/>
        </authorList>
    </citation>
    <scope>NUCLEOTIDE SEQUENCE [LARGE SCALE GENOMIC DNA]</scope>
    <source>
        <strain evidence="2">DSM 2067</strain>
    </source>
</reference>
<protein>
    <submittedName>
        <fullName evidence="1">Uncharacterized protein</fullName>
    </submittedName>
</protein>
<dbReference type="AlphaFoldDB" id="A0A2L1C9V0"/>
<dbReference type="Proteomes" id="UP000239462">
    <property type="component" value="Chromosome"/>
</dbReference>
<sequence>MESFLNRAKNNNIINSMAEKVRGMSISGAQGKSLVLKYENNEIIFNLSNEEEGLLDTVSMDLETSALFVTLLNHGVVSAEEINRKFKKEGIKLQKIQDVGTCFANESRVSIAILPADEKRTASILIGIHKEDEHSSIIIKPKRAAYLSISITKMLINTME</sequence>
<proteinExistence type="predicted"/>